<comment type="catalytic activity">
    <reaction evidence="20">
        <text>7,8-dihydropteroate + L-glutamate + ATP = 7,8-dihydrofolate + ADP + phosphate + H(+)</text>
        <dbReference type="Rhea" id="RHEA:23584"/>
        <dbReference type="ChEBI" id="CHEBI:15378"/>
        <dbReference type="ChEBI" id="CHEBI:17839"/>
        <dbReference type="ChEBI" id="CHEBI:29985"/>
        <dbReference type="ChEBI" id="CHEBI:30616"/>
        <dbReference type="ChEBI" id="CHEBI:43474"/>
        <dbReference type="ChEBI" id="CHEBI:57451"/>
        <dbReference type="ChEBI" id="CHEBI:456216"/>
        <dbReference type="EC" id="6.3.2.12"/>
    </reaction>
</comment>
<evidence type="ECO:0000256" key="5">
    <source>
        <dbReference type="ARBA" id="ARBA00013023"/>
    </source>
</evidence>
<dbReference type="InterPro" id="IPR018109">
    <property type="entry name" value="Folylpolyglutamate_synth_CS"/>
</dbReference>
<dbReference type="SUPFAM" id="SSF53244">
    <property type="entry name" value="MurD-like peptide ligases, peptide-binding domain"/>
    <property type="match status" value="1"/>
</dbReference>
<evidence type="ECO:0000259" key="23">
    <source>
        <dbReference type="Pfam" id="PF08245"/>
    </source>
</evidence>
<evidence type="ECO:0000256" key="14">
    <source>
        <dbReference type="ARBA" id="ARBA00030048"/>
    </source>
</evidence>
<evidence type="ECO:0000256" key="17">
    <source>
        <dbReference type="ARBA" id="ARBA00047493"/>
    </source>
</evidence>
<organism evidence="24 25">
    <name type="scientific">Persephonella atlantica</name>
    <dbReference type="NCBI Taxonomy" id="2699429"/>
    <lineage>
        <taxon>Bacteria</taxon>
        <taxon>Pseudomonadati</taxon>
        <taxon>Aquificota</taxon>
        <taxon>Aquificia</taxon>
        <taxon>Aquificales</taxon>
        <taxon>Hydrogenothermaceae</taxon>
        <taxon>Persephonella</taxon>
    </lineage>
</organism>
<dbReference type="Pfam" id="PF02875">
    <property type="entry name" value="Mur_ligase_C"/>
    <property type="match status" value="1"/>
</dbReference>
<dbReference type="Proteomes" id="UP000772812">
    <property type="component" value="Unassembled WGS sequence"/>
</dbReference>
<evidence type="ECO:0000313" key="24">
    <source>
        <dbReference type="EMBL" id="MBK3331524.1"/>
    </source>
</evidence>
<dbReference type="Gene3D" id="3.90.190.20">
    <property type="entry name" value="Mur ligase, C-terminal domain"/>
    <property type="match status" value="1"/>
</dbReference>
<keyword evidence="12" id="KW-0460">Magnesium</keyword>
<dbReference type="Pfam" id="PF08245">
    <property type="entry name" value="Mur_ligase_M"/>
    <property type="match status" value="1"/>
</dbReference>
<comment type="catalytic activity">
    <reaction evidence="17">
        <text>(6S)-5,6,7,8-tetrahydrofolyl-(gamma-L-Glu)(n) + L-glutamate + ATP = (6S)-5,6,7,8-tetrahydrofolyl-(gamma-L-Glu)(n+1) + ADP + phosphate + H(+)</text>
        <dbReference type="Rhea" id="RHEA:10580"/>
        <dbReference type="Rhea" id="RHEA-COMP:14738"/>
        <dbReference type="Rhea" id="RHEA-COMP:14740"/>
        <dbReference type="ChEBI" id="CHEBI:15378"/>
        <dbReference type="ChEBI" id="CHEBI:29985"/>
        <dbReference type="ChEBI" id="CHEBI:30616"/>
        <dbReference type="ChEBI" id="CHEBI:43474"/>
        <dbReference type="ChEBI" id="CHEBI:141005"/>
        <dbReference type="ChEBI" id="CHEBI:456216"/>
        <dbReference type="EC" id="6.3.2.17"/>
    </reaction>
</comment>
<evidence type="ECO:0000256" key="7">
    <source>
        <dbReference type="ARBA" id="ARBA00019357"/>
    </source>
</evidence>
<protein>
    <recommendedName>
        <fullName evidence="7">Dihydrofolate synthase/folylpolyglutamate synthase</fullName>
        <ecNumber evidence="5">6.3.2.12</ecNumber>
        <ecNumber evidence="6">6.3.2.17</ecNumber>
    </recommendedName>
    <alternativeName>
        <fullName evidence="16">Folylpoly-gamma-glutamate synthetase-dihydrofolate synthetase</fullName>
    </alternativeName>
    <alternativeName>
        <fullName evidence="14">Folylpolyglutamate synthetase</fullName>
    </alternativeName>
    <alternativeName>
        <fullName evidence="15">Tetrahydrofolylpolyglutamate synthase</fullName>
    </alternativeName>
</protein>
<sequence length="416" mass="47163">MKLFSLFNRKVFDIKPGLERIQNALKETGNPHKRYPSVLISGTNGKGSTAAFLESLFRKHGFKTGLFTSPHLIEESERWQINRENMPDLQLEEYIKQLKPVIQKYNLSYFEASALIAFRYFADEKVDIAVLEVGLGGRWDATNVVYPEVSIITNVSLDHTHILGKTTYEIAREKIGIARKDRPLVIGTQQTELISQAVINGIKEIYHYPIGFHYRIKNGSMDYFFKELELKNLKPSLSGRRQFSNCASALTGFLLFCERNGIEAKMQLITEAVSSTYLPGRMEKISENPLIIVDGAHNEEAVIQTIKELKQLYPDKKLITVFSSMKDKNWKRNLSIVCHPSQKVIVTSIPVSRSIKREDLTDISNVFYAENPNEALKVAKSMSDSRSLILITGSLYLVGEVLKIAGRKNGRNTADR</sequence>
<proteinExistence type="inferred from homology"/>
<dbReference type="EMBL" id="JAACYA010000001">
    <property type="protein sequence ID" value="MBK3331524.1"/>
    <property type="molecule type" value="Genomic_DNA"/>
</dbReference>
<keyword evidence="25" id="KW-1185">Reference proteome</keyword>
<comment type="pathway">
    <text evidence="2">Cofactor biosynthesis; tetrahydrofolate biosynthesis; 7,8-dihydrofolate from 2-amino-4-hydroxy-6-hydroxymethyl-7,8-dihydropteridine diphosphate and 4-aminobenzoate: step 2/2.</text>
</comment>
<dbReference type="RefSeq" id="WP_200672944.1">
    <property type="nucleotide sequence ID" value="NZ_JAACYA010000001.1"/>
</dbReference>
<dbReference type="PROSITE" id="PS01012">
    <property type="entry name" value="FOLYLPOLYGLU_SYNT_2"/>
    <property type="match status" value="1"/>
</dbReference>
<gene>
    <name evidence="24" type="ORF">GWK41_00415</name>
</gene>
<evidence type="ECO:0000256" key="10">
    <source>
        <dbReference type="ARBA" id="ARBA00022741"/>
    </source>
</evidence>
<dbReference type="InterPro" id="IPR013221">
    <property type="entry name" value="Mur_ligase_cen"/>
</dbReference>
<evidence type="ECO:0000256" key="8">
    <source>
        <dbReference type="ARBA" id="ARBA00022598"/>
    </source>
</evidence>
<evidence type="ECO:0000256" key="20">
    <source>
        <dbReference type="ARBA" id="ARBA00049161"/>
    </source>
</evidence>
<dbReference type="InterPro" id="IPR036615">
    <property type="entry name" value="Mur_ligase_C_dom_sf"/>
</dbReference>
<comment type="function">
    <text evidence="1">Functions in two distinct reactions of the de novo folate biosynthetic pathway. Catalyzes the addition of a glutamate residue to dihydropteroate (7,8-dihydropteroate or H2Pte) to form dihydrofolate (7,8-dihydrofolate monoglutamate or H2Pte-Glu). Also catalyzes successive additions of L-glutamate to tetrahydrofolate or 10-formyltetrahydrofolate or 5,10-methylenetetrahydrofolate, leading to folylpolyglutamate derivatives.</text>
</comment>
<evidence type="ECO:0000256" key="3">
    <source>
        <dbReference type="ARBA" id="ARBA00005150"/>
    </source>
</evidence>
<dbReference type="EC" id="6.3.2.17" evidence="6"/>
<evidence type="ECO:0000256" key="16">
    <source>
        <dbReference type="ARBA" id="ARBA00032510"/>
    </source>
</evidence>
<comment type="catalytic activity">
    <reaction evidence="19">
        <text>(6R)-5,10-methylenetetrahydrofolyl-(gamma-L-Glu)(n) + L-glutamate + ATP = (6R)-5,10-methylenetetrahydrofolyl-(gamma-L-Glu)(n+1) + ADP + phosphate + H(+)</text>
        <dbReference type="Rhea" id="RHEA:51912"/>
        <dbReference type="Rhea" id="RHEA-COMP:13257"/>
        <dbReference type="Rhea" id="RHEA-COMP:13258"/>
        <dbReference type="ChEBI" id="CHEBI:15378"/>
        <dbReference type="ChEBI" id="CHEBI:29985"/>
        <dbReference type="ChEBI" id="CHEBI:30616"/>
        <dbReference type="ChEBI" id="CHEBI:43474"/>
        <dbReference type="ChEBI" id="CHEBI:136572"/>
        <dbReference type="ChEBI" id="CHEBI:456216"/>
        <dbReference type="EC" id="6.3.2.17"/>
    </reaction>
</comment>
<evidence type="ECO:0000256" key="2">
    <source>
        <dbReference type="ARBA" id="ARBA00004799"/>
    </source>
</evidence>
<dbReference type="NCBIfam" id="TIGR01499">
    <property type="entry name" value="folC"/>
    <property type="match status" value="1"/>
</dbReference>
<evidence type="ECO:0000256" key="19">
    <source>
        <dbReference type="ARBA" id="ARBA00049035"/>
    </source>
</evidence>
<evidence type="ECO:0000256" key="1">
    <source>
        <dbReference type="ARBA" id="ARBA00002714"/>
    </source>
</evidence>
<dbReference type="InterPro" id="IPR036565">
    <property type="entry name" value="Mur-like_cat_sf"/>
</dbReference>
<dbReference type="PANTHER" id="PTHR11136">
    <property type="entry name" value="FOLYLPOLYGLUTAMATE SYNTHASE-RELATED"/>
    <property type="match status" value="1"/>
</dbReference>
<name>A0ABS1GF23_9AQUI</name>
<dbReference type="EC" id="6.3.2.12" evidence="5"/>
<dbReference type="InterPro" id="IPR004101">
    <property type="entry name" value="Mur_ligase_C"/>
</dbReference>
<feature type="domain" description="Mur ligase central" evidence="23">
    <location>
        <begin position="40"/>
        <end position="214"/>
    </location>
</feature>
<evidence type="ECO:0000256" key="12">
    <source>
        <dbReference type="ARBA" id="ARBA00022842"/>
    </source>
</evidence>
<keyword evidence="11 21" id="KW-0067">ATP-binding</keyword>
<comment type="catalytic activity">
    <reaction evidence="18">
        <text>10-formyltetrahydrofolyl-(gamma-L-Glu)(n) + L-glutamate + ATP = 10-formyltetrahydrofolyl-(gamma-L-Glu)(n+1) + ADP + phosphate + H(+)</text>
        <dbReference type="Rhea" id="RHEA:51904"/>
        <dbReference type="Rhea" id="RHEA-COMP:13088"/>
        <dbReference type="Rhea" id="RHEA-COMP:14300"/>
        <dbReference type="ChEBI" id="CHEBI:15378"/>
        <dbReference type="ChEBI" id="CHEBI:29985"/>
        <dbReference type="ChEBI" id="CHEBI:30616"/>
        <dbReference type="ChEBI" id="CHEBI:43474"/>
        <dbReference type="ChEBI" id="CHEBI:134413"/>
        <dbReference type="ChEBI" id="CHEBI:456216"/>
        <dbReference type="EC" id="6.3.2.17"/>
    </reaction>
</comment>
<evidence type="ECO:0000256" key="4">
    <source>
        <dbReference type="ARBA" id="ARBA00008276"/>
    </source>
</evidence>
<evidence type="ECO:0000313" key="25">
    <source>
        <dbReference type="Proteomes" id="UP000772812"/>
    </source>
</evidence>
<dbReference type="Gene3D" id="3.40.1190.10">
    <property type="entry name" value="Mur-like, catalytic domain"/>
    <property type="match status" value="1"/>
</dbReference>
<keyword evidence="10 21" id="KW-0547">Nucleotide-binding</keyword>
<dbReference type="InterPro" id="IPR001645">
    <property type="entry name" value="Folylpolyglutamate_synth"/>
</dbReference>
<comment type="pathway">
    <text evidence="3">Cofactor biosynthesis; tetrahydrofolylpolyglutamate biosynthesis.</text>
</comment>
<evidence type="ECO:0000259" key="22">
    <source>
        <dbReference type="Pfam" id="PF02875"/>
    </source>
</evidence>
<keyword evidence="8 21" id="KW-0436">Ligase</keyword>
<evidence type="ECO:0000256" key="6">
    <source>
        <dbReference type="ARBA" id="ARBA00013025"/>
    </source>
</evidence>
<accession>A0ABS1GF23</accession>
<comment type="caution">
    <text evidence="24">The sequence shown here is derived from an EMBL/GenBank/DDBJ whole genome shotgun (WGS) entry which is preliminary data.</text>
</comment>
<comment type="similarity">
    <text evidence="4 21">Belongs to the folylpolyglutamate synthase family.</text>
</comment>
<dbReference type="SUPFAM" id="SSF53623">
    <property type="entry name" value="MurD-like peptide ligases, catalytic domain"/>
    <property type="match status" value="1"/>
</dbReference>
<keyword evidence="9" id="KW-0479">Metal-binding</keyword>
<evidence type="ECO:0000256" key="11">
    <source>
        <dbReference type="ARBA" id="ARBA00022840"/>
    </source>
</evidence>
<evidence type="ECO:0000256" key="15">
    <source>
        <dbReference type="ARBA" id="ARBA00030592"/>
    </source>
</evidence>
<evidence type="ECO:0000256" key="9">
    <source>
        <dbReference type="ARBA" id="ARBA00022723"/>
    </source>
</evidence>
<keyword evidence="13" id="KW-0289">Folate biosynthesis</keyword>
<evidence type="ECO:0000256" key="18">
    <source>
        <dbReference type="ARBA" id="ARBA00047808"/>
    </source>
</evidence>
<dbReference type="PIRSF" id="PIRSF001563">
    <property type="entry name" value="Folylpolyglu_synth"/>
    <property type="match status" value="1"/>
</dbReference>
<reference evidence="24 25" key="1">
    <citation type="journal article" date="2021" name="Syst. Appl. Microbiol.">
        <title>Persephonella atlantica sp. nov.: How to adapt to physico-chemical gradients in high temperature hydrothermal habitats.</title>
        <authorList>
            <person name="Francois D.X."/>
            <person name="Godfroy A."/>
            <person name="Mathien C."/>
            <person name="Aube J."/>
            <person name="Cathalot C."/>
            <person name="Lesongeur F."/>
            <person name="L'Haridon S."/>
            <person name="Philippon X."/>
            <person name="Roussel E.G."/>
        </authorList>
    </citation>
    <scope>NUCLEOTIDE SEQUENCE [LARGE SCALE GENOMIC DNA]</scope>
    <source>
        <strain evidence="24 25">MO1340</strain>
    </source>
</reference>
<feature type="domain" description="Mur ligase C-terminal" evidence="22">
    <location>
        <begin position="280"/>
        <end position="394"/>
    </location>
</feature>
<dbReference type="PANTHER" id="PTHR11136:SF0">
    <property type="entry name" value="DIHYDROFOLATE SYNTHETASE-RELATED"/>
    <property type="match status" value="1"/>
</dbReference>
<evidence type="ECO:0000256" key="13">
    <source>
        <dbReference type="ARBA" id="ARBA00022909"/>
    </source>
</evidence>
<evidence type="ECO:0000256" key="21">
    <source>
        <dbReference type="PIRNR" id="PIRNR001563"/>
    </source>
</evidence>